<sequence>MFGASILDDGVDQVIVPLNPSFHYNSSAILGTNQDPLVPVTIVVPPTDRDEDAKQEDLGLTELLLVANAKREVITLLKLSLPIVLSNLAQLFLLIPMTAAIGKLGTIALASMNLVSIYAGVGGVALLSGLPFALDSLCSQAYTAAKDRRLLGIYLQRILVATMIVSASIYPLWWYSPDIFKSLGVPSAVAEVTGKVLRPYFFALVLLITYECLKSFLFAQGIRRFAIIVQIIGLPVGWLCIWFLISNPSTSLGILGVPWVLIVVGSGFNIIVLVFISVFDGHQCWGGWSRAAFSGLGPVFKLSAAGSAIAFFESVSQHMVDFGALLLDAPSMAAQTVLSMIANSVSGIGIGFAVSACNRVGHLLGLGQPNRTLLTVYVTVGLATVMFVAMGLAIIASRSKIPGVFTPDAEVADILFAHIPWAAASGVVTGVNLAFNGILRGQGRQAMVARIRALSVVCIGFPLGAFSMYVLKWRLAGLWFGHLISLIVALLAQVYVVATTNWAQESENCQARVSDAMLENGAHIGRASDL</sequence>
<evidence type="ECO:0000313" key="2">
    <source>
        <dbReference type="Proteomes" id="UP001150581"/>
    </source>
</evidence>
<evidence type="ECO:0000313" key="1">
    <source>
        <dbReference type="EMBL" id="KAJ1890859.1"/>
    </source>
</evidence>
<gene>
    <name evidence="1" type="primary">ERC1_8</name>
    <name evidence="1" type="ORF">LPJ66_007242</name>
</gene>
<accession>A0ACC1IDE5</accession>
<reference evidence="1" key="1">
    <citation type="submission" date="2022-07" db="EMBL/GenBank/DDBJ databases">
        <title>Phylogenomic reconstructions and comparative analyses of Kickxellomycotina fungi.</title>
        <authorList>
            <person name="Reynolds N.K."/>
            <person name="Stajich J.E."/>
            <person name="Barry K."/>
            <person name="Grigoriev I.V."/>
            <person name="Crous P."/>
            <person name="Smith M.E."/>
        </authorList>
    </citation>
    <scope>NUCLEOTIDE SEQUENCE</scope>
    <source>
        <strain evidence="1">Benny 63K</strain>
    </source>
</reference>
<protein>
    <submittedName>
        <fullName evidence="1">Ethionine resistance protein</fullName>
    </submittedName>
</protein>
<dbReference type="Proteomes" id="UP001150581">
    <property type="component" value="Unassembled WGS sequence"/>
</dbReference>
<name>A0ACC1IDE5_9FUNG</name>
<comment type="caution">
    <text evidence="1">The sequence shown here is derived from an EMBL/GenBank/DDBJ whole genome shotgun (WGS) entry which is preliminary data.</text>
</comment>
<proteinExistence type="predicted"/>
<dbReference type="EMBL" id="JANBPG010001264">
    <property type="protein sequence ID" value="KAJ1890859.1"/>
    <property type="molecule type" value="Genomic_DNA"/>
</dbReference>
<keyword evidence="2" id="KW-1185">Reference proteome</keyword>
<organism evidence="1 2">
    <name type="scientific">Kickxella alabastrina</name>
    <dbReference type="NCBI Taxonomy" id="61397"/>
    <lineage>
        <taxon>Eukaryota</taxon>
        <taxon>Fungi</taxon>
        <taxon>Fungi incertae sedis</taxon>
        <taxon>Zoopagomycota</taxon>
        <taxon>Kickxellomycotina</taxon>
        <taxon>Kickxellomycetes</taxon>
        <taxon>Kickxellales</taxon>
        <taxon>Kickxellaceae</taxon>
        <taxon>Kickxella</taxon>
    </lineage>
</organism>